<protein>
    <submittedName>
        <fullName evidence="2">MaoC family dehydratase N-terminal domain-containing protein</fullName>
    </submittedName>
</protein>
<dbReference type="Gene3D" id="3.10.129.10">
    <property type="entry name" value="Hotdog Thioesterase"/>
    <property type="match status" value="1"/>
</dbReference>
<evidence type="ECO:0000259" key="1">
    <source>
        <dbReference type="Pfam" id="PF13452"/>
    </source>
</evidence>
<proteinExistence type="predicted"/>
<evidence type="ECO:0000313" key="3">
    <source>
        <dbReference type="Proteomes" id="UP001464387"/>
    </source>
</evidence>
<dbReference type="InterPro" id="IPR029069">
    <property type="entry name" value="HotDog_dom_sf"/>
</dbReference>
<dbReference type="SUPFAM" id="SSF54637">
    <property type="entry name" value="Thioesterase/thiol ester dehydrase-isomerase"/>
    <property type="match status" value="1"/>
</dbReference>
<name>A0ABV1YEJ5_9HYPH</name>
<comment type="caution">
    <text evidence="2">The sequence shown here is derived from an EMBL/GenBank/DDBJ whole genome shotgun (WGS) entry which is preliminary data.</text>
</comment>
<dbReference type="EMBL" id="JAMYPJ010000012">
    <property type="protein sequence ID" value="MER8933538.1"/>
    <property type="molecule type" value="Genomic_DNA"/>
</dbReference>
<dbReference type="Pfam" id="PF13452">
    <property type="entry name" value="FAS1_DH_region"/>
    <property type="match status" value="1"/>
</dbReference>
<dbReference type="Proteomes" id="UP001464387">
    <property type="component" value="Unassembled WGS sequence"/>
</dbReference>
<dbReference type="PANTHER" id="PTHR28152:SF1">
    <property type="entry name" value="HYDROXYACYL-THIOESTER DEHYDRATASE TYPE 2, MITOCHONDRIAL"/>
    <property type="match status" value="1"/>
</dbReference>
<dbReference type="InterPro" id="IPR039569">
    <property type="entry name" value="FAS1-like_DH_region"/>
</dbReference>
<organism evidence="2 3">
    <name type="scientific">Mesorhizobium opportunistum</name>
    <dbReference type="NCBI Taxonomy" id="593909"/>
    <lineage>
        <taxon>Bacteria</taxon>
        <taxon>Pseudomonadati</taxon>
        <taxon>Pseudomonadota</taxon>
        <taxon>Alphaproteobacteria</taxon>
        <taxon>Hyphomicrobiales</taxon>
        <taxon>Phyllobacteriaceae</taxon>
        <taxon>Mesorhizobium</taxon>
    </lineage>
</organism>
<evidence type="ECO:0000313" key="2">
    <source>
        <dbReference type="EMBL" id="MER8933538.1"/>
    </source>
</evidence>
<dbReference type="PANTHER" id="PTHR28152">
    <property type="entry name" value="HYDROXYACYL-THIOESTER DEHYDRATASE TYPE 2, MITOCHONDRIAL"/>
    <property type="match status" value="1"/>
</dbReference>
<accession>A0ABV1YEJ5</accession>
<feature type="domain" description="FAS1-like dehydratase" evidence="1">
    <location>
        <begin position="17"/>
        <end position="138"/>
    </location>
</feature>
<sequence>MNTTQQDLSAQWHGRQTESIDVVSERLVESFRAVFEPHLAPLPADTAPLGIHWCLSPAIAGMGRLGADGHPAKNLSLPPVPLPRRMWAGGELQVHDHLRVGDKVRKVSTIQDIVRKQGRSGELWFVAVGHTYHSDRGLALSERQDIVYREAAGLGNGVSRNTSPAAPTTIRPAAQVWSVVPSSTLLFRYSAITFNGHRIHYDWPYATEAEGYEGLVVHGPLQATLLLNLAASQGVAIPLTFRYRGIAPAIADRALTVRAGVDGRRVWTQGEGGAVHMEADIDGGMA</sequence>
<gene>
    <name evidence="2" type="ORF">NKI33_11240</name>
</gene>
<dbReference type="InterPro" id="IPR052741">
    <property type="entry name" value="Mitochondrial_HTD2"/>
</dbReference>
<reference evidence="2 3" key="1">
    <citation type="journal article" date="2024" name="Proc. Natl. Acad. Sci. U.S.A.">
        <title>The evolutionary genomics of adaptation to stress in wild rhizobium bacteria.</title>
        <authorList>
            <person name="Kehlet-Delgado H."/>
            <person name="Montoya A.P."/>
            <person name="Jensen K.T."/>
            <person name="Wendlandt C.E."/>
            <person name="Dexheimer C."/>
            <person name="Roberts M."/>
            <person name="Torres Martinez L."/>
            <person name="Friesen M.L."/>
            <person name="Griffitts J.S."/>
            <person name="Porter S.S."/>
        </authorList>
    </citation>
    <scope>NUCLEOTIDE SEQUENCE [LARGE SCALE GENOMIC DNA]</scope>
    <source>
        <strain evidence="2 3">M0729</strain>
    </source>
</reference>
<keyword evidence="3" id="KW-1185">Reference proteome</keyword>
<dbReference type="RefSeq" id="WP_352569405.1">
    <property type="nucleotide sequence ID" value="NZ_JAMYMY010000032.1"/>
</dbReference>